<comment type="caution">
    <text evidence="3">The sequence shown here is derived from an EMBL/GenBank/DDBJ whole genome shotgun (WGS) entry which is preliminary data.</text>
</comment>
<evidence type="ECO:0000259" key="2">
    <source>
        <dbReference type="Pfam" id="PF25560"/>
    </source>
</evidence>
<evidence type="ECO:0000313" key="4">
    <source>
        <dbReference type="Proteomes" id="UP001172102"/>
    </source>
</evidence>
<dbReference type="Pfam" id="PF25560">
    <property type="entry name" value="DUF7932"/>
    <property type="match status" value="1"/>
</dbReference>
<dbReference type="EMBL" id="JAUKUA010000001">
    <property type="protein sequence ID" value="KAK0729603.1"/>
    <property type="molecule type" value="Genomic_DNA"/>
</dbReference>
<gene>
    <name evidence="3" type="ORF">B0H67DRAFT_604814</name>
</gene>
<keyword evidence="4" id="KW-1185">Reference proteome</keyword>
<feature type="region of interest" description="Disordered" evidence="1">
    <location>
        <begin position="1"/>
        <end position="20"/>
    </location>
</feature>
<sequence length="976" mass="104858">MAGRDYKIIDTSGRDGLPAPEFFDRRAVEAPVGYNGEPGRSAGSPTVGTPATDIRVRLAYSEAEPGIVQATGEGAHTGLTLKVDRSERLLLKARGGRGGNGGRGDNGQSGGSGRPGRDATKYRSGEDGGDGGRGGEAPHGSVQIKVIRGDLSEATYPAVYILEVVHFDIVDENHDGINEPGEHILVHNIRVRNRGGMPSPSTRSLQLLIQATQWLDPVTTEPLQLPFSIQPSQEVTLPGILRALIRNEWSERAPGSCLRIDESVNLVALFDERLSRPILNFSAGVKIQIRYPLKLDAPTYLDCVAKGDKVRFKWQVHNDSTMAYGSETRLRRACGTKLSDPQRFFALTYATAEKPDEAVDELDEAEPFSVVTIDQEFSVNDHVMEFSDGYLTLELLLADPLTGQMRSVQKHQMRMQISGIYHLSPDPSVLLVVNSSTPNHAIHQIIELLRGRLHTKLDIFNLSLTASYESPVTKRNVLASYLGQTVIVFANAFTYFGGDARNPWDLLDAWETALLLKGGTSLLFANVAEANLQSLRSWAAQATFPAFDVSSACQDAPGEEPNGSGDGGRMPSAKAAAQALRQAGPAAATTASWGVVRFPVGAGLFGGIESAANGSAAAAAKTLTKEMPLRRFVTFPQLDEANPKAGTVIVCEGIPRTAKMVATLGYFGPSPLGTNKIADYDMYFILSCLPFAVRARMFWNAVGKMVLMHEVAGPGASAAAACGVLYAGLERYLELPHGLAAPPESWLVDDKVLEAIGMSLQFDLCNEIYCFTGTQPRFPDPIPVAEKLSQLPLTSLFFSLVPQMPQVTNAAHAHLFASALGAVHALANPLSAWQSLKAAFSCCGNRKGQLTSKLNEQIQLAVDRTCAPDVAGAVQQAVMQRSAQVKAGINASAGKGGGGGGHKNFDRFGQAELASFASVSGVMVHDLTALQPVSTSMGKSQLDQHRYNHMTHQQTMETLKTRAEAQIKEMVNAEDT</sequence>
<evidence type="ECO:0000256" key="1">
    <source>
        <dbReference type="SAM" id="MobiDB-lite"/>
    </source>
</evidence>
<protein>
    <recommendedName>
        <fullName evidence="2">DUF7932 domain-containing protein</fullName>
    </recommendedName>
</protein>
<name>A0AA40EBT1_9PEZI</name>
<evidence type="ECO:0000313" key="3">
    <source>
        <dbReference type="EMBL" id="KAK0729603.1"/>
    </source>
</evidence>
<feature type="domain" description="DUF7932" evidence="2">
    <location>
        <begin position="162"/>
        <end position="291"/>
    </location>
</feature>
<dbReference type="AlphaFoldDB" id="A0AA40EBT1"/>
<accession>A0AA40EBT1</accession>
<feature type="compositionally biased region" description="Gly residues" evidence="1">
    <location>
        <begin position="96"/>
        <end position="114"/>
    </location>
</feature>
<proteinExistence type="predicted"/>
<feature type="region of interest" description="Disordered" evidence="1">
    <location>
        <begin position="92"/>
        <end position="139"/>
    </location>
</feature>
<dbReference type="InterPro" id="IPR057692">
    <property type="entry name" value="DUF7932"/>
</dbReference>
<dbReference type="Proteomes" id="UP001172102">
    <property type="component" value="Unassembled WGS sequence"/>
</dbReference>
<reference evidence="3" key="1">
    <citation type="submission" date="2023-06" db="EMBL/GenBank/DDBJ databases">
        <title>Genome-scale phylogeny and comparative genomics of the fungal order Sordariales.</title>
        <authorList>
            <consortium name="Lawrence Berkeley National Laboratory"/>
            <person name="Hensen N."/>
            <person name="Bonometti L."/>
            <person name="Westerberg I."/>
            <person name="Brannstrom I.O."/>
            <person name="Guillou S."/>
            <person name="Cros-Aarteil S."/>
            <person name="Calhoun S."/>
            <person name="Haridas S."/>
            <person name="Kuo A."/>
            <person name="Mondo S."/>
            <person name="Pangilinan J."/>
            <person name="Riley R."/>
            <person name="Labutti K."/>
            <person name="Andreopoulos B."/>
            <person name="Lipzen A."/>
            <person name="Chen C."/>
            <person name="Yanf M."/>
            <person name="Daum C."/>
            <person name="Ng V."/>
            <person name="Clum A."/>
            <person name="Steindorff A."/>
            <person name="Ohm R."/>
            <person name="Martin F."/>
            <person name="Silar P."/>
            <person name="Natvig D."/>
            <person name="Lalanne C."/>
            <person name="Gautier V."/>
            <person name="Ament-Velasquez S.L."/>
            <person name="Kruys A."/>
            <person name="Hutchinson M.I."/>
            <person name="Powell A.J."/>
            <person name="Barry K."/>
            <person name="Miller A.N."/>
            <person name="Grigoriev I.V."/>
            <person name="Debuchy R."/>
            <person name="Gladieux P."/>
            <person name="Thoren M.H."/>
            <person name="Johannesson H."/>
        </authorList>
    </citation>
    <scope>NUCLEOTIDE SEQUENCE</scope>
    <source>
        <strain evidence="3">SMH4607-1</strain>
    </source>
</reference>
<organism evidence="3 4">
    <name type="scientific">Lasiosphaeris hirsuta</name>
    <dbReference type="NCBI Taxonomy" id="260670"/>
    <lineage>
        <taxon>Eukaryota</taxon>
        <taxon>Fungi</taxon>
        <taxon>Dikarya</taxon>
        <taxon>Ascomycota</taxon>
        <taxon>Pezizomycotina</taxon>
        <taxon>Sordariomycetes</taxon>
        <taxon>Sordariomycetidae</taxon>
        <taxon>Sordariales</taxon>
        <taxon>Lasiosphaeriaceae</taxon>
        <taxon>Lasiosphaeris</taxon>
    </lineage>
</organism>
<feature type="compositionally biased region" description="Basic and acidic residues" evidence="1">
    <location>
        <begin position="115"/>
        <end position="126"/>
    </location>
</feature>